<reference evidence="2 3" key="1">
    <citation type="submission" date="2008-07" db="EMBL/GenBank/DDBJ databases">
        <authorList>
            <person name="El-Sayed N."/>
            <person name="Caler E."/>
            <person name="Inman J."/>
            <person name="Amedeo P."/>
            <person name="Hass B."/>
            <person name="Wortman J."/>
        </authorList>
    </citation>
    <scope>NUCLEOTIDE SEQUENCE [LARGE SCALE GENOMIC DNA]</scope>
    <source>
        <strain evidence="3">ATCC 50983 / TXsc</strain>
    </source>
</reference>
<dbReference type="RefSeq" id="XP_002784016.1">
    <property type="nucleotide sequence ID" value="XM_002783970.1"/>
</dbReference>
<feature type="region of interest" description="Disordered" evidence="1">
    <location>
        <begin position="25"/>
        <end position="59"/>
    </location>
</feature>
<dbReference type="GeneID" id="9060575"/>
<evidence type="ECO:0000256" key="1">
    <source>
        <dbReference type="SAM" id="MobiDB-lite"/>
    </source>
</evidence>
<protein>
    <submittedName>
        <fullName evidence="2">Uncharacterized protein</fullName>
    </submittedName>
</protein>
<name>C5KI79_PERM5</name>
<organism evidence="3">
    <name type="scientific">Perkinsus marinus (strain ATCC 50983 / TXsc)</name>
    <dbReference type="NCBI Taxonomy" id="423536"/>
    <lineage>
        <taxon>Eukaryota</taxon>
        <taxon>Sar</taxon>
        <taxon>Alveolata</taxon>
        <taxon>Perkinsozoa</taxon>
        <taxon>Perkinsea</taxon>
        <taxon>Perkinsida</taxon>
        <taxon>Perkinsidae</taxon>
        <taxon>Perkinsus</taxon>
    </lineage>
</organism>
<gene>
    <name evidence="2" type="ORF">Pmar_PMAR014249</name>
</gene>
<sequence>MIKLIGEVIPEHWSVNWSLKNNPPLAAAAAAPEETRHADGDDDDDVLSIDPSEERGRSD</sequence>
<dbReference type="InParanoid" id="C5KI79"/>
<evidence type="ECO:0000313" key="2">
    <source>
        <dbReference type="EMBL" id="EER15812.1"/>
    </source>
</evidence>
<proteinExistence type="predicted"/>
<dbReference type="AlphaFoldDB" id="C5KI79"/>
<evidence type="ECO:0000313" key="3">
    <source>
        <dbReference type="Proteomes" id="UP000007800"/>
    </source>
</evidence>
<accession>C5KI79</accession>
<dbReference type="EMBL" id="GG673074">
    <property type="protein sequence ID" value="EER15812.1"/>
    <property type="molecule type" value="Genomic_DNA"/>
</dbReference>
<keyword evidence="3" id="KW-1185">Reference proteome</keyword>
<dbReference type="Proteomes" id="UP000007800">
    <property type="component" value="Unassembled WGS sequence"/>
</dbReference>